<feature type="binding site" evidence="11">
    <location>
        <position position="68"/>
    </location>
    <ligand>
        <name>Fe cation</name>
        <dbReference type="ChEBI" id="CHEBI:24875"/>
        <label>1</label>
    </ligand>
</feature>
<dbReference type="PANTHER" id="PTHR31155:SF9">
    <property type="entry name" value="STEAROYL-[ACYL-CARRIER-PROTEIN] 9-DESATURASE 7, CHLOROPLASTIC"/>
    <property type="match status" value="1"/>
</dbReference>
<evidence type="ECO:0000256" key="7">
    <source>
        <dbReference type="ARBA" id="ARBA00023002"/>
    </source>
</evidence>
<evidence type="ECO:0000256" key="11">
    <source>
        <dbReference type="PIRSR" id="PIRSR000346-1"/>
    </source>
</evidence>
<evidence type="ECO:0000256" key="5">
    <source>
        <dbReference type="ARBA" id="ARBA00022723"/>
    </source>
</evidence>
<feature type="binding site" evidence="11">
    <location>
        <position position="181"/>
    </location>
    <ligand>
        <name>Fe cation</name>
        <dbReference type="ChEBI" id="CHEBI:24875"/>
        <label>1</label>
    </ligand>
</feature>
<accession>A0A941FBN5</accession>
<evidence type="ECO:0000256" key="9">
    <source>
        <dbReference type="ARBA" id="ARBA00023098"/>
    </source>
</evidence>
<dbReference type="GO" id="GO:0005829">
    <property type="term" value="C:cytosol"/>
    <property type="evidence" value="ECO:0007669"/>
    <property type="project" value="TreeGrafter"/>
</dbReference>
<dbReference type="InterPro" id="IPR005067">
    <property type="entry name" value="Fatty_acid_desaturase-2"/>
</dbReference>
<protein>
    <submittedName>
        <fullName evidence="12">Acyl-ACP desaturase</fullName>
    </submittedName>
</protein>
<evidence type="ECO:0000313" key="12">
    <source>
        <dbReference type="EMBL" id="MBR8641363.1"/>
    </source>
</evidence>
<sequence length="305" mass="34957">MKIDLLAELEPVVAKNLDRHLAMAKDWMPHEYVPWEEGRDFVEVPWHPDQSRLTPQAQIALEVNLLTEDNLPGYHREIANRFGLESAWGTWVGRWTAEEGRHAMCIRDYLLVTRALDPDQLEAERMAVMQAGHHSDRQSPLESLAYVSLQELATRIAHRNTGRFVNDPIADMLLSRVAADENLHMVFYRSLVKESMEIDASATVQAICKEITEFAMPGTVIPNFKRKSMVIARAGIYNLRIHHDEVVRPLLKHWRLFELEGLDSAAEQARERLAGFLDVLGIQAERQQERFAAADARADRKKAHR</sequence>
<evidence type="ECO:0000256" key="2">
    <source>
        <dbReference type="ARBA" id="ARBA00008749"/>
    </source>
</evidence>
<name>A0A941FBN5_9ACTN</name>
<feature type="binding site" evidence="11">
    <location>
        <position position="102"/>
    </location>
    <ligand>
        <name>Fe cation</name>
        <dbReference type="ChEBI" id="CHEBI:24875"/>
        <label>1</label>
    </ligand>
</feature>
<keyword evidence="4" id="KW-0444">Lipid biosynthesis</keyword>
<comment type="similarity">
    <text evidence="2">Belongs to the fatty acid desaturase type 2 family.</text>
</comment>
<comment type="subunit">
    <text evidence="3">Homodimer.</text>
</comment>
<dbReference type="GO" id="GO:0046872">
    <property type="term" value="F:metal ion binding"/>
    <property type="evidence" value="ECO:0007669"/>
    <property type="project" value="UniProtKB-KW"/>
</dbReference>
<evidence type="ECO:0000256" key="4">
    <source>
        <dbReference type="ARBA" id="ARBA00022516"/>
    </source>
</evidence>
<evidence type="ECO:0000256" key="10">
    <source>
        <dbReference type="ARBA" id="ARBA00023160"/>
    </source>
</evidence>
<dbReference type="GO" id="GO:0006633">
    <property type="term" value="P:fatty acid biosynthetic process"/>
    <property type="evidence" value="ECO:0007669"/>
    <property type="project" value="UniProtKB-KW"/>
</dbReference>
<dbReference type="Pfam" id="PF03405">
    <property type="entry name" value="FA_desaturase_2"/>
    <property type="match status" value="1"/>
</dbReference>
<proteinExistence type="inferred from homology"/>
<gene>
    <name evidence="12" type="ORF">KEF29_23690</name>
</gene>
<keyword evidence="5 11" id="KW-0479">Metal-binding</keyword>
<dbReference type="CDD" id="cd01050">
    <property type="entry name" value="Acyl_ACP_Desat"/>
    <property type="match status" value="1"/>
</dbReference>
<comment type="cofactor">
    <cofactor evidence="11">
        <name>Fe cation</name>
        <dbReference type="ChEBI" id="CHEBI:24875"/>
    </cofactor>
    <text evidence="11">Binds 2 iron ions per subunit.</text>
</comment>
<keyword evidence="13" id="KW-1185">Reference proteome</keyword>
<evidence type="ECO:0000256" key="3">
    <source>
        <dbReference type="ARBA" id="ARBA00011738"/>
    </source>
</evidence>
<dbReference type="AlphaFoldDB" id="A0A941FBN5"/>
<dbReference type="PANTHER" id="PTHR31155">
    <property type="entry name" value="ACYL- ACYL-CARRIER-PROTEIN DESATURASE-RELATED"/>
    <property type="match status" value="1"/>
</dbReference>
<keyword evidence="6" id="KW-0276">Fatty acid metabolism</keyword>
<feature type="binding site" evidence="11">
    <location>
        <position position="184"/>
    </location>
    <ligand>
        <name>Fe cation</name>
        <dbReference type="ChEBI" id="CHEBI:24875"/>
        <label>2</label>
    </ligand>
</feature>
<feature type="binding site" evidence="11">
    <location>
        <position position="99"/>
    </location>
    <ligand>
        <name>Fe cation</name>
        <dbReference type="ChEBI" id="CHEBI:24875"/>
        <label>1</label>
    </ligand>
</feature>
<dbReference type="GO" id="GO:0045300">
    <property type="term" value="F:stearoyl-[ACP] desaturase activity"/>
    <property type="evidence" value="ECO:0007669"/>
    <property type="project" value="InterPro"/>
</dbReference>
<comment type="caution">
    <text evidence="12">The sequence shown here is derived from an EMBL/GenBank/DDBJ whole genome shotgun (WGS) entry which is preliminary data.</text>
</comment>
<feature type="binding site" evidence="11">
    <location>
        <position position="181"/>
    </location>
    <ligand>
        <name>Fe cation</name>
        <dbReference type="ChEBI" id="CHEBI:24875"/>
        <label>2</label>
    </ligand>
</feature>
<dbReference type="Proteomes" id="UP000682308">
    <property type="component" value="Unassembled WGS sequence"/>
</dbReference>
<dbReference type="InterPro" id="IPR012348">
    <property type="entry name" value="RNR-like"/>
</dbReference>
<evidence type="ECO:0000256" key="6">
    <source>
        <dbReference type="ARBA" id="ARBA00022832"/>
    </source>
</evidence>
<comment type="cofactor">
    <cofactor evidence="1">
        <name>Fe(2+)</name>
        <dbReference type="ChEBI" id="CHEBI:29033"/>
    </cofactor>
</comment>
<dbReference type="PIRSF" id="PIRSF000346">
    <property type="entry name" value="Dlt9_acylACP_des"/>
    <property type="match status" value="1"/>
</dbReference>
<keyword evidence="7" id="KW-0560">Oxidoreductase</keyword>
<keyword evidence="9" id="KW-0443">Lipid metabolism</keyword>
<evidence type="ECO:0000256" key="1">
    <source>
        <dbReference type="ARBA" id="ARBA00001954"/>
    </source>
</evidence>
<evidence type="ECO:0000256" key="8">
    <source>
        <dbReference type="ARBA" id="ARBA00023004"/>
    </source>
</evidence>
<evidence type="ECO:0000313" key="13">
    <source>
        <dbReference type="Proteomes" id="UP000682308"/>
    </source>
</evidence>
<dbReference type="EMBL" id="JAGTPG010000002">
    <property type="protein sequence ID" value="MBR8641363.1"/>
    <property type="molecule type" value="Genomic_DNA"/>
</dbReference>
<keyword evidence="8 11" id="KW-0408">Iron</keyword>
<feature type="binding site" evidence="11">
    <location>
        <position position="99"/>
    </location>
    <ligand>
        <name>Fe cation</name>
        <dbReference type="ChEBI" id="CHEBI:24875"/>
        <label>2</label>
    </ligand>
</feature>
<dbReference type="SUPFAM" id="SSF47240">
    <property type="entry name" value="Ferritin-like"/>
    <property type="match status" value="1"/>
</dbReference>
<feature type="binding site" evidence="11">
    <location>
        <position position="151"/>
    </location>
    <ligand>
        <name>Fe cation</name>
        <dbReference type="ChEBI" id="CHEBI:24875"/>
        <label>2</label>
    </ligand>
</feature>
<organism evidence="12 13">
    <name type="scientific">Streptomyces tuirus</name>
    <dbReference type="NCBI Taxonomy" id="68278"/>
    <lineage>
        <taxon>Bacteria</taxon>
        <taxon>Bacillati</taxon>
        <taxon>Actinomycetota</taxon>
        <taxon>Actinomycetes</taxon>
        <taxon>Kitasatosporales</taxon>
        <taxon>Streptomycetaceae</taxon>
        <taxon>Streptomyces</taxon>
    </lineage>
</organism>
<reference evidence="12 13" key="1">
    <citation type="submission" date="2021-04" db="EMBL/GenBank/DDBJ databases">
        <title>Characterization of the biosynthetic gene cluster of new lipopeptides with antitumor activity in the genome of the marine Streptomyces PHM034.</title>
        <authorList>
            <person name="Ceniceros A."/>
            <person name="Canedo L."/>
            <person name="Mendez C."/>
            <person name="Olano C."/>
            <person name="Schleissner C."/>
            <person name="Cuevas C."/>
            <person name="De La Calle F."/>
            <person name="Salas J.A."/>
        </authorList>
    </citation>
    <scope>NUCLEOTIDE SEQUENCE [LARGE SCALE GENOMIC DNA]</scope>
    <source>
        <strain evidence="12 13">PHM034</strain>
    </source>
</reference>
<keyword evidence="10" id="KW-0275">Fatty acid biosynthesis</keyword>
<dbReference type="InterPro" id="IPR009078">
    <property type="entry name" value="Ferritin-like_SF"/>
</dbReference>
<dbReference type="Gene3D" id="1.10.620.20">
    <property type="entry name" value="Ribonucleotide Reductase, subunit A"/>
    <property type="match status" value="1"/>
</dbReference>